<evidence type="ECO:0000256" key="1">
    <source>
        <dbReference type="SAM" id="Phobius"/>
    </source>
</evidence>
<gene>
    <name evidence="2" type="ORF">MAGMO_1667</name>
</gene>
<keyword evidence="1" id="KW-0812">Transmembrane</keyword>
<evidence type="ECO:0000313" key="2">
    <source>
        <dbReference type="EMBL" id="CRH05849.1"/>
    </source>
</evidence>
<feature type="transmembrane region" description="Helical" evidence="1">
    <location>
        <begin position="21"/>
        <end position="38"/>
    </location>
</feature>
<protein>
    <submittedName>
        <fullName evidence="2">Uncharacterized protein</fullName>
    </submittedName>
</protein>
<keyword evidence="1" id="KW-0472">Membrane</keyword>
<feature type="transmembrane region" description="Helical" evidence="1">
    <location>
        <begin position="44"/>
        <end position="64"/>
    </location>
</feature>
<name>A0A1S7LIC0_MAGMO</name>
<dbReference type="AlphaFoldDB" id="A0A1S7LIC0"/>
<proteinExistence type="predicted"/>
<keyword evidence="1" id="KW-1133">Transmembrane helix</keyword>
<reference evidence="2" key="1">
    <citation type="submission" date="2015-04" db="EMBL/GenBank/DDBJ databases">
        <authorList>
            <person name="Syromyatnikov M.Y."/>
            <person name="Popov V.N."/>
        </authorList>
    </citation>
    <scope>NUCLEOTIDE SEQUENCE</scope>
    <source>
        <strain evidence="2">MO-1</strain>
    </source>
</reference>
<accession>A0A1S7LIC0</accession>
<dbReference type="EMBL" id="LO017727">
    <property type="protein sequence ID" value="CRH05849.1"/>
    <property type="molecule type" value="Genomic_DNA"/>
</dbReference>
<organism evidence="2">
    <name type="scientific">Magnetococcus massalia (strain MO-1)</name>
    <dbReference type="NCBI Taxonomy" id="451514"/>
    <lineage>
        <taxon>Bacteria</taxon>
        <taxon>Pseudomonadati</taxon>
        <taxon>Pseudomonadota</taxon>
        <taxon>Magnetococcia</taxon>
        <taxon>Magnetococcales</taxon>
        <taxon>Magnetococcaceae</taxon>
        <taxon>Magnetococcus</taxon>
    </lineage>
</organism>
<sequence length="210" mass="23652">MAYPKPHPMVQRLEWVISRPPLATLVVGSSILFLGWLITQLAQLYPPLSMLAYLVPFIPPFFITRTAKKVNQRKAEHDFIQDAEPYIFVAYPREATVEALCGVTPAMVSNSAERHLGLPMAEVLAHPPLRRRYLVQPETLDALLQQLVDTFESDSGGRGVVCGARLQLHVAGQMRCYMLNSVLKRHAKGLKWQGTLMAYPDQEQRYPSSP</sequence>